<evidence type="ECO:0000256" key="4">
    <source>
        <dbReference type="ARBA" id="ARBA00022692"/>
    </source>
</evidence>
<dbReference type="PANTHER" id="PTHR32385:SF20">
    <property type="entry name" value="MANNOSYL PHOSPHORYLINOSITOL CERAMIDE SYNTHASE CSH1-RELATED"/>
    <property type="match status" value="1"/>
</dbReference>
<dbReference type="OrthoDB" id="3647at2759"/>
<evidence type="ECO:0000313" key="11">
    <source>
        <dbReference type="Proteomes" id="UP000094236"/>
    </source>
</evidence>
<dbReference type="GO" id="GO:0006676">
    <property type="term" value="P:mannosyl diphosphorylinositol ceramide metabolic process"/>
    <property type="evidence" value="ECO:0007669"/>
    <property type="project" value="UniProtKB-ARBA"/>
</dbReference>
<keyword evidence="3" id="KW-0808">Transferase</keyword>
<protein>
    <recommendedName>
        <fullName evidence="8">inositol phosphorylceramide mannosyltransferase</fullName>
        <ecNumber evidence="8">2.4.1.370</ecNumber>
    </recommendedName>
</protein>
<dbReference type="GO" id="GO:0031501">
    <property type="term" value="C:mannosyltransferase complex"/>
    <property type="evidence" value="ECO:0007669"/>
    <property type="project" value="UniProtKB-ARBA"/>
</dbReference>
<dbReference type="GO" id="GO:0103064">
    <property type="term" value="F:inositol phosphorylceramide mannosyltransferase activity"/>
    <property type="evidence" value="ECO:0007669"/>
    <property type="project" value="UniProtKB-EC"/>
</dbReference>
<keyword evidence="6 9" id="KW-0472">Membrane</keyword>
<proteinExistence type="inferred from homology"/>
<evidence type="ECO:0000256" key="3">
    <source>
        <dbReference type="ARBA" id="ARBA00022679"/>
    </source>
</evidence>
<sequence length="337" mass="39599">MRAEVQYFLLVHLVIVIIAVSQTFDLMTLLYDDSIKDSFTDEELYNSSSSQLQLIPKIIHQTYKTRDIPEVWKAGQQACIDLHPDYQYILWTDEMAMEFIAREYPWFLETFKNYKFPIERADAIRYFVLSHYGGVYIDLDDGCKKRLDPLLTASAFLRKTIPTGISNDLMGSVPKHPFFIKAINNLKKYDRNWLSPYITVMYSTGPLYLSVIWKQYKRWGVDNQFIVKILQPNAYKKSENAFFNISKGSSWHKDDAKFMFLMAHHIPWAIAGGFLLAAIILLMEYSLYRFFVSGKFRYWCCWKQNQYFDLEARGGNNSRGENQDSEELDLLVKTRID</sequence>
<keyword evidence="5 9" id="KW-1133">Transmembrane helix</keyword>
<evidence type="ECO:0000256" key="2">
    <source>
        <dbReference type="ARBA" id="ARBA00009003"/>
    </source>
</evidence>
<evidence type="ECO:0000313" key="10">
    <source>
        <dbReference type="EMBL" id="ODV93585.1"/>
    </source>
</evidence>
<dbReference type="InterPro" id="IPR029044">
    <property type="entry name" value="Nucleotide-diphossugar_trans"/>
</dbReference>
<evidence type="ECO:0000256" key="5">
    <source>
        <dbReference type="ARBA" id="ARBA00022989"/>
    </source>
</evidence>
<evidence type="ECO:0000256" key="1">
    <source>
        <dbReference type="ARBA" id="ARBA00004141"/>
    </source>
</evidence>
<keyword evidence="11" id="KW-1185">Reference proteome</keyword>
<dbReference type="PANTHER" id="PTHR32385">
    <property type="entry name" value="MANNOSYL PHOSPHORYLINOSITOL CERAMIDE SYNTHASE"/>
    <property type="match status" value="1"/>
</dbReference>
<dbReference type="InterPro" id="IPR007577">
    <property type="entry name" value="GlycoTrfase_DXD_sugar-bd_CS"/>
</dbReference>
<evidence type="ECO:0000256" key="9">
    <source>
        <dbReference type="SAM" id="Phobius"/>
    </source>
</evidence>
<feature type="transmembrane region" description="Helical" evidence="9">
    <location>
        <begin position="266"/>
        <end position="288"/>
    </location>
</feature>
<organism evidence="10 11">
    <name type="scientific">Pachysolen tannophilus NRRL Y-2460</name>
    <dbReference type="NCBI Taxonomy" id="669874"/>
    <lineage>
        <taxon>Eukaryota</taxon>
        <taxon>Fungi</taxon>
        <taxon>Dikarya</taxon>
        <taxon>Ascomycota</taxon>
        <taxon>Saccharomycotina</taxon>
        <taxon>Pichiomycetes</taxon>
        <taxon>Pachysolenaceae</taxon>
        <taxon>Pachysolen</taxon>
    </lineage>
</organism>
<dbReference type="Pfam" id="PF04488">
    <property type="entry name" value="Gly_transf_sug"/>
    <property type="match status" value="1"/>
</dbReference>
<evidence type="ECO:0000256" key="6">
    <source>
        <dbReference type="ARBA" id="ARBA00023136"/>
    </source>
</evidence>
<name>A0A1E4TP93_PACTA</name>
<dbReference type="EMBL" id="KV454017">
    <property type="protein sequence ID" value="ODV93585.1"/>
    <property type="molecule type" value="Genomic_DNA"/>
</dbReference>
<evidence type="ECO:0000256" key="7">
    <source>
        <dbReference type="ARBA" id="ARBA00052145"/>
    </source>
</evidence>
<comment type="similarity">
    <text evidence="2">Belongs to the glycosyltransferase 32 family.</text>
</comment>
<dbReference type="Gene3D" id="3.90.550.20">
    <property type="match status" value="1"/>
</dbReference>
<feature type="transmembrane region" description="Helical" evidence="9">
    <location>
        <begin position="6"/>
        <end position="31"/>
    </location>
</feature>
<evidence type="ECO:0000256" key="8">
    <source>
        <dbReference type="ARBA" id="ARBA00066893"/>
    </source>
</evidence>
<dbReference type="AlphaFoldDB" id="A0A1E4TP93"/>
<dbReference type="STRING" id="669874.A0A1E4TP93"/>
<reference evidence="11" key="1">
    <citation type="submission" date="2016-05" db="EMBL/GenBank/DDBJ databases">
        <title>Comparative genomics of biotechnologically important yeasts.</title>
        <authorList>
            <consortium name="DOE Joint Genome Institute"/>
            <person name="Riley R."/>
            <person name="Haridas S."/>
            <person name="Wolfe K.H."/>
            <person name="Lopes M.R."/>
            <person name="Hittinger C.T."/>
            <person name="Goker M."/>
            <person name="Salamov A."/>
            <person name="Wisecaver J."/>
            <person name="Long T.M."/>
            <person name="Aerts A.L."/>
            <person name="Barry K."/>
            <person name="Choi C."/>
            <person name="Clum A."/>
            <person name="Coughlan A.Y."/>
            <person name="Deshpande S."/>
            <person name="Douglass A.P."/>
            <person name="Hanson S.J."/>
            <person name="Klenk H.-P."/>
            <person name="Labutti K."/>
            <person name="Lapidus A."/>
            <person name="Lindquist E."/>
            <person name="Lipzen A."/>
            <person name="Meier-Kolthoff J.P."/>
            <person name="Ohm R.A."/>
            <person name="Otillar R.P."/>
            <person name="Pangilinan J."/>
            <person name="Peng Y."/>
            <person name="Rokas A."/>
            <person name="Rosa C.A."/>
            <person name="Scheuner C."/>
            <person name="Sibirny A.A."/>
            <person name="Slot J.C."/>
            <person name="Stielow J.B."/>
            <person name="Sun H."/>
            <person name="Kurtzman C.P."/>
            <person name="Blackwell M."/>
            <person name="Grigoriev I.V."/>
            <person name="Jeffries T.W."/>
        </authorList>
    </citation>
    <scope>NUCLEOTIDE SEQUENCE [LARGE SCALE GENOMIC DNA]</scope>
    <source>
        <strain evidence="11">NRRL Y-2460</strain>
    </source>
</reference>
<comment type="catalytic activity">
    <reaction evidence="7">
        <text>a 1D-myo-inositol-1-phospho-N-[(R)-2-hydroxy-very-long-chain fatty acyl]-(R)-4-hydroxysphingoid base + GDP-alpha-D-mannose = an alpha-D-mannosyl-(1&lt;-&gt;6)-1D-myo-inositol-1-phospho-N-[(R)-2-hydroxy-very-long-chain fatty acyl]-(R)-4-hydroxysphingoid base + GDP + H(+)</text>
        <dbReference type="Rhea" id="RHEA:64596"/>
        <dbReference type="ChEBI" id="CHEBI:15378"/>
        <dbReference type="ChEBI" id="CHEBI:57527"/>
        <dbReference type="ChEBI" id="CHEBI:58189"/>
        <dbReference type="ChEBI" id="CHEBI:155885"/>
        <dbReference type="ChEBI" id="CHEBI:155926"/>
        <dbReference type="EC" id="2.4.1.370"/>
    </reaction>
    <physiologicalReaction direction="left-to-right" evidence="7">
        <dbReference type="Rhea" id="RHEA:64597"/>
    </physiologicalReaction>
</comment>
<dbReference type="GO" id="GO:0016020">
    <property type="term" value="C:membrane"/>
    <property type="evidence" value="ECO:0007669"/>
    <property type="project" value="UniProtKB-SubCell"/>
</dbReference>
<accession>A0A1E4TP93</accession>
<comment type="subcellular location">
    <subcellularLocation>
        <location evidence="1">Membrane</location>
        <topology evidence="1">Multi-pass membrane protein</topology>
    </subcellularLocation>
</comment>
<dbReference type="Proteomes" id="UP000094236">
    <property type="component" value="Unassembled WGS sequence"/>
</dbReference>
<dbReference type="SUPFAM" id="SSF53448">
    <property type="entry name" value="Nucleotide-diphospho-sugar transferases"/>
    <property type="match status" value="1"/>
</dbReference>
<dbReference type="FunFam" id="3.90.550.20:FF:000001">
    <property type="entry name" value="MIPC synthase subunit (SurA)"/>
    <property type="match status" value="1"/>
</dbReference>
<gene>
    <name evidence="10" type="ORF">PACTADRAFT_51370</name>
</gene>
<dbReference type="GO" id="GO:0051999">
    <property type="term" value="P:mannosyl-inositol phosphorylceramide biosynthetic process"/>
    <property type="evidence" value="ECO:0007669"/>
    <property type="project" value="TreeGrafter"/>
</dbReference>
<keyword evidence="4 9" id="KW-0812">Transmembrane</keyword>
<dbReference type="InterPro" id="IPR051706">
    <property type="entry name" value="Glycosyltransferase_domain"/>
</dbReference>
<dbReference type="EC" id="2.4.1.370" evidence="8"/>